<proteinExistence type="predicted"/>
<comment type="caution">
    <text evidence="3">The sequence shown here is derived from an EMBL/GenBank/DDBJ whole genome shotgun (WGS) entry which is preliminary data.</text>
</comment>
<keyword evidence="4" id="KW-1185">Reference proteome</keyword>
<dbReference type="InterPro" id="IPR058888">
    <property type="entry name" value="LLG1-like"/>
</dbReference>
<feature type="signal peptide" evidence="1">
    <location>
        <begin position="1"/>
        <end position="22"/>
    </location>
</feature>
<sequence>MGLNSLNLSFWFLVCFFRFASASTHVSYDALVAHETTGRNLLQATKSCDEDFTKKNYTIITSRCKGPEYPKKYCCGAFKDFACPFSDKINDLTNDCARTMFSYINLYGKYPPGLFAHLCRDERKGLVCDADPPASPATPLSTPPALLFLTSASLTIFSLFPFVSCASY</sequence>
<evidence type="ECO:0000313" key="3">
    <source>
        <dbReference type="EMBL" id="KAA3482760.1"/>
    </source>
</evidence>
<organism evidence="3 4">
    <name type="scientific">Gossypium australe</name>
    <dbReference type="NCBI Taxonomy" id="47621"/>
    <lineage>
        <taxon>Eukaryota</taxon>
        <taxon>Viridiplantae</taxon>
        <taxon>Streptophyta</taxon>
        <taxon>Embryophyta</taxon>
        <taxon>Tracheophyta</taxon>
        <taxon>Spermatophyta</taxon>
        <taxon>Magnoliopsida</taxon>
        <taxon>eudicotyledons</taxon>
        <taxon>Gunneridae</taxon>
        <taxon>Pentapetalae</taxon>
        <taxon>rosids</taxon>
        <taxon>malvids</taxon>
        <taxon>Malvales</taxon>
        <taxon>Malvaceae</taxon>
        <taxon>Malvoideae</taxon>
        <taxon>Gossypium</taxon>
    </lineage>
</organism>
<evidence type="ECO:0000256" key="1">
    <source>
        <dbReference type="SAM" id="SignalP"/>
    </source>
</evidence>
<name>A0A5B6WM07_9ROSI</name>
<gene>
    <name evidence="3" type="ORF">EPI10_004982</name>
</gene>
<dbReference type="Pfam" id="PF26578">
    <property type="entry name" value="LLG1"/>
    <property type="match status" value="1"/>
</dbReference>
<protein>
    <submittedName>
        <fullName evidence="3">GPI-anchored protein LORELEI-like</fullName>
    </submittedName>
</protein>
<evidence type="ECO:0000313" key="4">
    <source>
        <dbReference type="Proteomes" id="UP000325315"/>
    </source>
</evidence>
<feature type="chain" id="PRO_5022741167" evidence="1">
    <location>
        <begin position="23"/>
        <end position="168"/>
    </location>
</feature>
<dbReference type="AlphaFoldDB" id="A0A5B6WM07"/>
<dbReference type="PANTHER" id="PTHR31533:SF35">
    <property type="entry name" value="GPI-ANCHORED PROTEIN LLG2-RELATED"/>
    <property type="match status" value="1"/>
</dbReference>
<dbReference type="EMBL" id="SMMG02000002">
    <property type="protein sequence ID" value="KAA3482760.1"/>
    <property type="molecule type" value="Genomic_DNA"/>
</dbReference>
<accession>A0A5B6WM07</accession>
<feature type="domain" description="GPI-anchored protein LLG1-like" evidence="2">
    <location>
        <begin position="51"/>
        <end position="126"/>
    </location>
</feature>
<reference evidence="4" key="1">
    <citation type="journal article" date="2019" name="Plant Biotechnol. J.">
        <title>Genome sequencing of the Australian wild diploid species Gossypium australe highlights disease resistance and delayed gland morphogenesis.</title>
        <authorList>
            <person name="Cai Y."/>
            <person name="Cai X."/>
            <person name="Wang Q."/>
            <person name="Wang P."/>
            <person name="Zhang Y."/>
            <person name="Cai C."/>
            <person name="Xu Y."/>
            <person name="Wang K."/>
            <person name="Zhou Z."/>
            <person name="Wang C."/>
            <person name="Geng S."/>
            <person name="Li B."/>
            <person name="Dong Q."/>
            <person name="Hou Y."/>
            <person name="Wang H."/>
            <person name="Ai P."/>
            <person name="Liu Z."/>
            <person name="Yi F."/>
            <person name="Sun M."/>
            <person name="An G."/>
            <person name="Cheng J."/>
            <person name="Zhang Y."/>
            <person name="Shi Q."/>
            <person name="Xie Y."/>
            <person name="Shi X."/>
            <person name="Chang Y."/>
            <person name="Huang F."/>
            <person name="Chen Y."/>
            <person name="Hong S."/>
            <person name="Mi L."/>
            <person name="Sun Q."/>
            <person name="Zhang L."/>
            <person name="Zhou B."/>
            <person name="Peng R."/>
            <person name="Zhang X."/>
            <person name="Liu F."/>
        </authorList>
    </citation>
    <scope>NUCLEOTIDE SEQUENCE [LARGE SCALE GENOMIC DNA]</scope>
    <source>
        <strain evidence="4">cv. PA1801</strain>
    </source>
</reference>
<keyword evidence="1" id="KW-0732">Signal</keyword>
<dbReference type="PANTHER" id="PTHR31533">
    <property type="entry name" value="GPI-ANCHORED PROTEIN LLG1-RELATED-RELATED"/>
    <property type="match status" value="1"/>
</dbReference>
<dbReference type="OrthoDB" id="585255at2759"/>
<dbReference type="InterPro" id="IPR039307">
    <property type="entry name" value="LORELEI-like"/>
</dbReference>
<dbReference type="Proteomes" id="UP000325315">
    <property type="component" value="Unassembled WGS sequence"/>
</dbReference>
<evidence type="ECO:0000259" key="2">
    <source>
        <dbReference type="Pfam" id="PF26578"/>
    </source>
</evidence>